<sequence length="396" mass="42687">MADVVILGAGYAGIRAVKTLSKLAPKGTTITVVDQNAEHEERTQLHEVAAGTVPASKITFNIQQVLPKDVQFLQAKVSKVDVSTKMVILANHAPLRYDYLIIALGFRSEDFGLPGAAENALPLDNVTSAETITKTIEQHVANYKQSQDPKDLTVIVAGAGFTGVELLGELTHSMPALAKKYDTPPIKIISMEMATRILPMFDEKLANYAMDYLKSHGVTMMTGSKITKIEPNAVVYADGDQEKKVEGNTIIWTVGVSGSDVIADSGFKQRRNRVVVSNHLNLEDHPEVFIIGDVSAVMAGDSGRPYPTTAQISTQEGDQAGKNVAAALNGQPLTDFVYKPKGTVASLGSQDGIAQIGKGHKYTGFIAKMLKRVITDKSLLEDANLATMLKQGRWPL</sequence>
<dbReference type="RefSeq" id="WP_010490103.1">
    <property type="nucleotide sequence ID" value="NZ_AZCT01000002.1"/>
</dbReference>
<dbReference type="Gene3D" id="3.50.50.100">
    <property type="match status" value="1"/>
</dbReference>
<dbReference type="eggNOG" id="COG1252">
    <property type="taxonomic scope" value="Bacteria"/>
</dbReference>
<evidence type="ECO:0000259" key="6">
    <source>
        <dbReference type="Pfam" id="PF07992"/>
    </source>
</evidence>
<dbReference type="InterPro" id="IPR051169">
    <property type="entry name" value="NADH-Q_oxidoreductase"/>
</dbReference>
<evidence type="ECO:0000313" key="7">
    <source>
        <dbReference type="EMBL" id="KRK13317.1"/>
    </source>
</evidence>
<keyword evidence="3" id="KW-0285">Flavoprotein</keyword>
<comment type="similarity">
    <text evidence="2">Belongs to the NADH dehydrogenase family.</text>
</comment>
<comment type="cofactor">
    <cofactor evidence="1">
        <name>FAD</name>
        <dbReference type="ChEBI" id="CHEBI:57692"/>
    </cofactor>
</comment>
<name>A0A0R1EVB7_LACZE</name>
<keyword evidence="4" id="KW-0274">FAD</keyword>
<dbReference type="GO" id="GO:0003955">
    <property type="term" value="F:NAD(P)H dehydrogenase (quinone) activity"/>
    <property type="evidence" value="ECO:0007669"/>
    <property type="project" value="TreeGrafter"/>
</dbReference>
<proteinExistence type="inferred from homology"/>
<evidence type="ECO:0000256" key="1">
    <source>
        <dbReference type="ARBA" id="ARBA00001974"/>
    </source>
</evidence>
<protein>
    <submittedName>
        <fullName evidence="7">Pyridine nucleotide-disulfide oxidoreductase</fullName>
    </submittedName>
</protein>
<organism evidence="7 8">
    <name type="scientific">Lacticaseibacillus zeae DSM 20178 = KCTC 3804</name>
    <dbReference type="NCBI Taxonomy" id="1423816"/>
    <lineage>
        <taxon>Bacteria</taxon>
        <taxon>Bacillati</taxon>
        <taxon>Bacillota</taxon>
        <taxon>Bacilli</taxon>
        <taxon>Lactobacillales</taxon>
        <taxon>Lactobacillaceae</taxon>
        <taxon>Lacticaseibacillus</taxon>
    </lineage>
</organism>
<dbReference type="SUPFAM" id="SSF51905">
    <property type="entry name" value="FAD/NAD(P)-binding domain"/>
    <property type="match status" value="2"/>
</dbReference>
<dbReference type="PANTHER" id="PTHR42913:SF3">
    <property type="entry name" value="64 KDA MITOCHONDRIAL NADH DEHYDROGENASE (EUROFUNG)"/>
    <property type="match status" value="1"/>
</dbReference>
<evidence type="ECO:0000256" key="3">
    <source>
        <dbReference type="ARBA" id="ARBA00022630"/>
    </source>
</evidence>
<keyword evidence="5" id="KW-0560">Oxidoreductase</keyword>
<evidence type="ECO:0000256" key="4">
    <source>
        <dbReference type="ARBA" id="ARBA00022827"/>
    </source>
</evidence>
<dbReference type="PATRIC" id="fig|1423816.3.peg.1591"/>
<dbReference type="GO" id="GO:0019646">
    <property type="term" value="P:aerobic electron transport chain"/>
    <property type="evidence" value="ECO:0007669"/>
    <property type="project" value="TreeGrafter"/>
</dbReference>
<dbReference type="Proteomes" id="UP000051984">
    <property type="component" value="Unassembled WGS sequence"/>
</dbReference>
<accession>A0A0R1EVB7</accession>
<dbReference type="AlphaFoldDB" id="A0A0R1EVB7"/>
<dbReference type="EMBL" id="AZCT01000002">
    <property type="protein sequence ID" value="KRK13317.1"/>
    <property type="molecule type" value="Genomic_DNA"/>
</dbReference>
<dbReference type="Pfam" id="PF07992">
    <property type="entry name" value="Pyr_redox_2"/>
    <property type="match status" value="1"/>
</dbReference>
<evidence type="ECO:0000256" key="5">
    <source>
        <dbReference type="ARBA" id="ARBA00023002"/>
    </source>
</evidence>
<dbReference type="InterPro" id="IPR036188">
    <property type="entry name" value="FAD/NAD-bd_sf"/>
</dbReference>
<dbReference type="PANTHER" id="PTHR42913">
    <property type="entry name" value="APOPTOSIS-INDUCING FACTOR 1"/>
    <property type="match status" value="1"/>
</dbReference>
<gene>
    <name evidence="7" type="ORF">FD51_GL001524</name>
</gene>
<feature type="domain" description="FAD/NAD(P)-binding" evidence="6">
    <location>
        <begin position="3"/>
        <end position="317"/>
    </location>
</feature>
<evidence type="ECO:0000256" key="2">
    <source>
        <dbReference type="ARBA" id="ARBA00005272"/>
    </source>
</evidence>
<dbReference type="PRINTS" id="PR00411">
    <property type="entry name" value="PNDRDTASEI"/>
</dbReference>
<dbReference type="InterPro" id="IPR023753">
    <property type="entry name" value="FAD/NAD-binding_dom"/>
</dbReference>
<dbReference type="PRINTS" id="PR00368">
    <property type="entry name" value="FADPNR"/>
</dbReference>
<reference evidence="7 8" key="1">
    <citation type="journal article" date="2015" name="Genome Announc.">
        <title>Expanding the biotechnology potential of lactobacilli through comparative genomics of 213 strains and associated genera.</title>
        <authorList>
            <person name="Sun Z."/>
            <person name="Harris H.M."/>
            <person name="McCann A."/>
            <person name="Guo C."/>
            <person name="Argimon S."/>
            <person name="Zhang W."/>
            <person name="Yang X."/>
            <person name="Jeffery I.B."/>
            <person name="Cooney J.C."/>
            <person name="Kagawa T.F."/>
            <person name="Liu W."/>
            <person name="Song Y."/>
            <person name="Salvetti E."/>
            <person name="Wrobel A."/>
            <person name="Rasinkangas P."/>
            <person name="Parkhill J."/>
            <person name="Rea M.C."/>
            <person name="O'Sullivan O."/>
            <person name="Ritari J."/>
            <person name="Douillard F.P."/>
            <person name="Paul Ross R."/>
            <person name="Yang R."/>
            <person name="Briner A.E."/>
            <person name="Felis G.E."/>
            <person name="de Vos W.M."/>
            <person name="Barrangou R."/>
            <person name="Klaenhammer T.R."/>
            <person name="Caufield P.W."/>
            <person name="Cui Y."/>
            <person name="Zhang H."/>
            <person name="O'Toole P.W."/>
        </authorList>
    </citation>
    <scope>NUCLEOTIDE SEQUENCE [LARGE SCALE GENOMIC DNA]</scope>
    <source>
        <strain evidence="7 8">DSM 20178</strain>
    </source>
</reference>
<comment type="caution">
    <text evidence="7">The sequence shown here is derived from an EMBL/GenBank/DDBJ whole genome shotgun (WGS) entry which is preliminary data.</text>
</comment>
<evidence type="ECO:0000313" key="8">
    <source>
        <dbReference type="Proteomes" id="UP000051984"/>
    </source>
</evidence>